<keyword evidence="6 11" id="KW-0547">Nucleotide-binding</keyword>
<evidence type="ECO:0000313" key="13">
    <source>
        <dbReference type="EMBL" id="SCZ37620.1"/>
    </source>
</evidence>
<evidence type="ECO:0000313" key="14">
    <source>
        <dbReference type="Proteomes" id="UP000199347"/>
    </source>
</evidence>
<dbReference type="HAMAP" id="MF_01220_B">
    <property type="entry name" value="PyrH_B"/>
    <property type="match status" value="1"/>
</dbReference>
<evidence type="ECO:0000256" key="3">
    <source>
        <dbReference type="ARBA" id="ARBA00007614"/>
    </source>
</evidence>
<proteinExistence type="inferred from homology"/>
<comment type="function">
    <text evidence="11">Catalyzes the reversible phosphorylation of UMP to UDP.</text>
</comment>
<keyword evidence="9 11" id="KW-0665">Pyrimidine biosynthesis</keyword>
<protein>
    <recommendedName>
        <fullName evidence="11">Uridylate kinase</fullName>
        <shortName evidence="11">UK</shortName>
        <ecNumber evidence="11">2.7.4.22</ecNumber>
    </recommendedName>
    <alternativeName>
        <fullName evidence="11">Uridine monophosphate kinase</fullName>
        <shortName evidence="11">UMP kinase</shortName>
        <shortName evidence="11">UMPK</shortName>
    </alternativeName>
</protein>
<comment type="subunit">
    <text evidence="11">Homohexamer.</text>
</comment>
<feature type="domain" description="Aspartate/glutamate/uridylate kinase" evidence="12">
    <location>
        <begin position="8"/>
        <end position="217"/>
    </location>
</feature>
<evidence type="ECO:0000256" key="11">
    <source>
        <dbReference type="HAMAP-Rule" id="MF_01220"/>
    </source>
</evidence>
<comment type="activity regulation">
    <text evidence="11">Inhibited by UTP.</text>
</comment>
<evidence type="ECO:0000256" key="2">
    <source>
        <dbReference type="ARBA" id="ARBA00004791"/>
    </source>
</evidence>
<keyword evidence="4 11" id="KW-0963">Cytoplasm</keyword>
<feature type="binding site" evidence="11">
    <location>
        <position position="75"/>
    </location>
    <ligand>
        <name>UMP</name>
        <dbReference type="ChEBI" id="CHEBI:57865"/>
    </ligand>
</feature>
<dbReference type="GO" id="GO:0033862">
    <property type="term" value="F:UMP kinase activity"/>
    <property type="evidence" value="ECO:0007669"/>
    <property type="project" value="UniProtKB-EC"/>
</dbReference>
<evidence type="ECO:0000256" key="5">
    <source>
        <dbReference type="ARBA" id="ARBA00022679"/>
    </source>
</evidence>
<feature type="binding site" evidence="11">
    <location>
        <position position="169"/>
    </location>
    <ligand>
        <name>ATP</name>
        <dbReference type="ChEBI" id="CHEBI:30616"/>
    </ligand>
</feature>
<dbReference type="AlphaFoldDB" id="A0A1G5NM03"/>
<feature type="binding site" evidence="11">
    <location>
        <begin position="13"/>
        <end position="16"/>
    </location>
    <ligand>
        <name>ATP</name>
        <dbReference type="ChEBI" id="CHEBI:30616"/>
    </ligand>
</feature>
<organism evidence="13 14">
    <name type="scientific">Afifella marina DSM 2698</name>
    <dbReference type="NCBI Taxonomy" id="1120955"/>
    <lineage>
        <taxon>Bacteria</taxon>
        <taxon>Pseudomonadati</taxon>
        <taxon>Pseudomonadota</taxon>
        <taxon>Alphaproteobacteria</taxon>
        <taxon>Hyphomicrobiales</taxon>
        <taxon>Afifellaceae</taxon>
        <taxon>Afifella</taxon>
    </lineage>
</organism>
<gene>
    <name evidence="11" type="primary">pyrH</name>
    <name evidence="13" type="ORF">SAMN03080610_02220</name>
</gene>
<feature type="binding site" evidence="11">
    <location>
        <position position="164"/>
    </location>
    <ligand>
        <name>ATP</name>
        <dbReference type="ChEBI" id="CHEBI:30616"/>
    </ligand>
</feature>
<comment type="subcellular location">
    <subcellularLocation>
        <location evidence="1 11">Cytoplasm</location>
    </subcellularLocation>
</comment>
<dbReference type="EMBL" id="FMVW01000004">
    <property type="protein sequence ID" value="SCZ37620.1"/>
    <property type="molecule type" value="Genomic_DNA"/>
</dbReference>
<comment type="similarity">
    <text evidence="3 11">Belongs to the UMP kinase family.</text>
</comment>
<feature type="binding site" evidence="11">
    <location>
        <position position="172"/>
    </location>
    <ligand>
        <name>ATP</name>
        <dbReference type="ChEBI" id="CHEBI:30616"/>
    </ligand>
</feature>
<evidence type="ECO:0000259" key="12">
    <source>
        <dbReference type="Pfam" id="PF00696"/>
    </source>
</evidence>
<keyword evidence="8 11" id="KW-0067">ATP-binding</keyword>
<dbReference type="RefSeq" id="WP_092812801.1">
    <property type="nucleotide sequence ID" value="NZ_FMVW01000004.1"/>
</dbReference>
<dbReference type="FunFam" id="3.40.1160.10:FF:000001">
    <property type="entry name" value="Uridylate kinase"/>
    <property type="match status" value="1"/>
</dbReference>
<name>A0A1G5NM03_AFIMA</name>
<dbReference type="Gene3D" id="3.40.1160.10">
    <property type="entry name" value="Acetylglutamate kinase-like"/>
    <property type="match status" value="1"/>
</dbReference>
<dbReference type="PANTHER" id="PTHR42833">
    <property type="entry name" value="URIDYLATE KINASE"/>
    <property type="match status" value="1"/>
</dbReference>
<comment type="caution">
    <text evidence="11">Lacks conserved residue(s) required for the propagation of feature annotation.</text>
</comment>
<dbReference type="InterPro" id="IPR015963">
    <property type="entry name" value="Uridylate_kinase_bac"/>
</dbReference>
<feature type="binding site" evidence="11">
    <location>
        <begin position="136"/>
        <end position="143"/>
    </location>
    <ligand>
        <name>UMP</name>
        <dbReference type="ChEBI" id="CHEBI:57865"/>
    </ligand>
</feature>
<feature type="binding site" evidence="11">
    <location>
        <position position="55"/>
    </location>
    <ligand>
        <name>UMP</name>
        <dbReference type="ChEBI" id="CHEBI:57865"/>
    </ligand>
</feature>
<dbReference type="Pfam" id="PF00696">
    <property type="entry name" value="AA_kinase"/>
    <property type="match status" value="1"/>
</dbReference>
<dbReference type="NCBIfam" id="TIGR02075">
    <property type="entry name" value="pyrH_bact"/>
    <property type="match status" value="1"/>
</dbReference>
<comment type="catalytic activity">
    <reaction evidence="10 11">
        <text>UMP + ATP = UDP + ADP</text>
        <dbReference type="Rhea" id="RHEA:24400"/>
        <dbReference type="ChEBI" id="CHEBI:30616"/>
        <dbReference type="ChEBI" id="CHEBI:57865"/>
        <dbReference type="ChEBI" id="CHEBI:58223"/>
        <dbReference type="ChEBI" id="CHEBI:456216"/>
        <dbReference type="EC" id="2.7.4.22"/>
    </reaction>
</comment>
<dbReference type="SUPFAM" id="SSF53633">
    <property type="entry name" value="Carbamate kinase-like"/>
    <property type="match status" value="1"/>
</dbReference>
<evidence type="ECO:0000256" key="7">
    <source>
        <dbReference type="ARBA" id="ARBA00022777"/>
    </source>
</evidence>
<dbReference type="UniPathway" id="UPA00159">
    <property type="reaction ID" value="UER00275"/>
</dbReference>
<evidence type="ECO:0000256" key="4">
    <source>
        <dbReference type="ARBA" id="ARBA00022490"/>
    </source>
</evidence>
<evidence type="ECO:0000256" key="1">
    <source>
        <dbReference type="ARBA" id="ARBA00004496"/>
    </source>
</evidence>
<evidence type="ECO:0000256" key="10">
    <source>
        <dbReference type="ARBA" id="ARBA00047767"/>
    </source>
</evidence>
<dbReference type="GO" id="GO:0005524">
    <property type="term" value="F:ATP binding"/>
    <property type="evidence" value="ECO:0007669"/>
    <property type="project" value="UniProtKB-KW"/>
</dbReference>
<evidence type="ECO:0000256" key="9">
    <source>
        <dbReference type="ARBA" id="ARBA00022975"/>
    </source>
</evidence>
<dbReference type="EC" id="2.7.4.22" evidence="11"/>
<feature type="binding site" evidence="11">
    <location>
        <position position="163"/>
    </location>
    <ligand>
        <name>ATP</name>
        <dbReference type="ChEBI" id="CHEBI:30616"/>
    </ligand>
</feature>
<dbReference type="PIRSF" id="PIRSF005650">
    <property type="entry name" value="Uridylate_kin"/>
    <property type="match status" value="1"/>
</dbReference>
<reference evidence="13 14" key="1">
    <citation type="submission" date="2016-10" db="EMBL/GenBank/DDBJ databases">
        <authorList>
            <person name="de Groot N.N."/>
        </authorList>
    </citation>
    <scope>NUCLEOTIDE SEQUENCE [LARGE SCALE GENOMIC DNA]</scope>
    <source>
        <strain evidence="13 14">DSM 2698</strain>
    </source>
</reference>
<dbReference type="GO" id="GO:0006225">
    <property type="term" value="P:UDP biosynthetic process"/>
    <property type="evidence" value="ECO:0007669"/>
    <property type="project" value="TreeGrafter"/>
</dbReference>
<keyword evidence="14" id="KW-1185">Reference proteome</keyword>
<dbReference type="InterPro" id="IPR011817">
    <property type="entry name" value="Uridylate_kinase"/>
</dbReference>
<dbReference type="CDD" id="cd04254">
    <property type="entry name" value="AAK_UMPK-PyrH-Ec"/>
    <property type="match status" value="1"/>
</dbReference>
<comment type="pathway">
    <text evidence="2 11">Pyrimidine metabolism; CTP biosynthesis via de novo pathway; UDP from UMP (UMPK route): step 1/1.</text>
</comment>
<dbReference type="InterPro" id="IPR036393">
    <property type="entry name" value="AceGlu_kinase-like_sf"/>
</dbReference>
<keyword evidence="5 11" id="KW-0808">Transferase</keyword>
<dbReference type="OrthoDB" id="9807458at2"/>
<feature type="binding site" evidence="11">
    <location>
        <position position="60"/>
    </location>
    <ligand>
        <name>ATP</name>
        <dbReference type="ChEBI" id="CHEBI:30616"/>
    </ligand>
</feature>
<dbReference type="Proteomes" id="UP000199347">
    <property type="component" value="Unassembled WGS sequence"/>
</dbReference>
<sequence length="249" mass="26523">MSERPRPKRILLKLSGEALMGNQPFGIDDNVVRAFATEIVAVHNAGTELAIVIGGGNIFRGVAIAARGGDRVTGDHMGMLATVMNALAVEAAIERLGVSARAMSAIEMPSVCETYVHRRAAWHMDERRVVVLAGGTGNPFFTTDSGAALRALELECDALLKGTQVDGVYSADPRLDPTATLYETVSYQEVIAKDLQIMDTAAFSLARDNSLPIIVFNIHQPGALARIVAGEAVGTLISGDRKNEIRGKP</sequence>
<dbReference type="STRING" id="1120955.SAMN03080610_02220"/>
<feature type="binding site" evidence="11">
    <location>
        <position position="56"/>
    </location>
    <ligand>
        <name>ATP</name>
        <dbReference type="ChEBI" id="CHEBI:30616"/>
    </ligand>
</feature>
<dbReference type="GO" id="GO:0044210">
    <property type="term" value="P:'de novo' CTP biosynthetic process"/>
    <property type="evidence" value="ECO:0007669"/>
    <property type="project" value="UniProtKB-UniRule"/>
</dbReference>
<dbReference type="PANTHER" id="PTHR42833:SF4">
    <property type="entry name" value="URIDYLATE KINASE PUMPKIN, CHLOROPLASTIC"/>
    <property type="match status" value="1"/>
</dbReference>
<evidence type="ECO:0000256" key="6">
    <source>
        <dbReference type="ARBA" id="ARBA00022741"/>
    </source>
</evidence>
<accession>A0A1G5NM03</accession>
<keyword evidence="7 11" id="KW-0418">Kinase</keyword>
<dbReference type="GO" id="GO:0005829">
    <property type="term" value="C:cytosol"/>
    <property type="evidence" value="ECO:0007669"/>
    <property type="project" value="TreeGrafter"/>
</dbReference>
<dbReference type="InterPro" id="IPR001048">
    <property type="entry name" value="Asp/Glu/Uridylate_kinase"/>
</dbReference>
<evidence type="ECO:0000256" key="8">
    <source>
        <dbReference type="ARBA" id="ARBA00022840"/>
    </source>
</evidence>